<dbReference type="InterPro" id="IPR045670">
    <property type="entry name" value="DUF5916"/>
</dbReference>
<name>A0A0R2XQW0_9GAMM</name>
<comment type="caution">
    <text evidence="3">The sequence shown here is derived from an EMBL/GenBank/DDBJ whole genome shotgun (WGS) entry which is preliminary data.</text>
</comment>
<evidence type="ECO:0000313" key="4">
    <source>
        <dbReference type="Proteomes" id="UP000052124"/>
    </source>
</evidence>
<feature type="domain" description="Carbohydrate-binding" evidence="1">
    <location>
        <begin position="65"/>
        <end position="220"/>
    </location>
</feature>
<dbReference type="Proteomes" id="UP000052124">
    <property type="component" value="Unassembled WGS sequence"/>
</dbReference>
<feature type="domain" description="DUF5916" evidence="2">
    <location>
        <begin position="291"/>
        <end position="362"/>
    </location>
</feature>
<dbReference type="GO" id="GO:0004553">
    <property type="term" value="F:hydrolase activity, hydrolyzing O-glycosyl compounds"/>
    <property type="evidence" value="ECO:0007669"/>
    <property type="project" value="InterPro"/>
</dbReference>
<dbReference type="Pfam" id="PF06452">
    <property type="entry name" value="CBM9_1"/>
    <property type="match status" value="1"/>
</dbReference>
<dbReference type="SUPFAM" id="SSF49344">
    <property type="entry name" value="CBD9-like"/>
    <property type="match status" value="1"/>
</dbReference>
<dbReference type="AlphaFoldDB" id="A0A0R2XQW0"/>
<dbReference type="GO" id="GO:0016052">
    <property type="term" value="P:carbohydrate catabolic process"/>
    <property type="evidence" value="ECO:0007669"/>
    <property type="project" value="InterPro"/>
</dbReference>
<dbReference type="Gene3D" id="2.60.40.1190">
    <property type="match status" value="1"/>
</dbReference>
<dbReference type="InterPro" id="IPR010502">
    <property type="entry name" value="Carb-bd_dom_fam9"/>
</dbReference>
<dbReference type="Pfam" id="PF19313">
    <property type="entry name" value="DUF5916"/>
    <property type="match status" value="1"/>
</dbReference>
<evidence type="ECO:0000259" key="1">
    <source>
        <dbReference type="Pfam" id="PF06452"/>
    </source>
</evidence>
<protein>
    <submittedName>
        <fullName evidence="3">Uncharacterized protein</fullName>
    </submittedName>
</protein>
<evidence type="ECO:0000259" key="2">
    <source>
        <dbReference type="Pfam" id="PF19313"/>
    </source>
</evidence>
<gene>
    <name evidence="3" type="ORF">ABS26_08545</name>
</gene>
<dbReference type="CDD" id="cd09618">
    <property type="entry name" value="CBM9_like_2"/>
    <property type="match status" value="1"/>
</dbReference>
<organism evidence="3 4">
    <name type="scientific">OM182 bacterium BACL3 MAG-120531-bin86</name>
    <dbReference type="NCBI Taxonomy" id="1655628"/>
    <lineage>
        <taxon>Bacteria</taxon>
        <taxon>Pseudomonadati</taxon>
        <taxon>Pseudomonadota</taxon>
        <taxon>Gammaproteobacteria</taxon>
        <taxon>OMG group</taxon>
        <taxon>OM182 clade</taxon>
    </lineage>
</organism>
<evidence type="ECO:0000313" key="3">
    <source>
        <dbReference type="EMBL" id="KRP38520.1"/>
    </source>
</evidence>
<sequence>MKIVRGRATALVFPFYRIVYRTVSLRMVRGVSALILLVASAYASAAEAPSLPSYEIPRINLTPRIDGKVDAAEWREAKRVVIDIETDPAENVRTTVSADAFIMEDGETLYVAFIASDPDVSQIRAFYSDRDLLWDDDFIGIVLDTFNDERRAYEFWVNPLGVQADSIYDDVNRRGDESWNAIWDSAGRITAEGYEAEMAIPLKQLRFSPSDSKQVWGVDFVRQFPRDRENRISNNPIDRDILCYLCQIRKLEGLADLRASRNLEVIPTLTTTSVQNRSRSLGPWEKPGLDPDAGVDVRWGITQDLYLNATLNPDFSQVEADAPQLDINNTFSLFFPERRTFFLDGADYFDTFQNLVYTRNIADPDYGLKLTGKSGRHTYGVLTANDLSTSFIMPRSLGSNVTTLTLPNDDAGAQAVESDISIARYRLDLFDNSTIGAVFTDRRADALGYSNSVASIDAVLRPTNSDTVSIQGVYSRSKNPIQLRERFGQANETSGNSLHVQYNHIDAEWDWRIGYDDIGKDFRADLGFVNRVDYKYFVTTVGRTWRADGDSFFSRIRVAADYDRTEDQAGKELEEELEFFLNMNGPAQSYLNALVGGSKTYWNGKTFDEQYNQLSMGFSPTANLGIGATLRIEDVVDFANTRLGRSNRLGPFIRLQFGRHLQFNLSHTLQQFDVDGGRLFTANLSDLRTTYQFTAKSFLRFTLQYNDRERDQSLYLGSVQSRSKDLTAQLLYSYRFTAATRFFIGYSDASFQDDRFDSIEPINRSFFAKFTYAWQP</sequence>
<reference evidence="3 4" key="1">
    <citation type="submission" date="2015-10" db="EMBL/GenBank/DDBJ databases">
        <title>Metagenome-Assembled Genomes uncover a global brackish microbiome.</title>
        <authorList>
            <person name="Hugerth L.W."/>
            <person name="Larsson J."/>
            <person name="Alneberg J."/>
            <person name="Lindh M.V."/>
            <person name="Legrand C."/>
            <person name="Pinhassi J."/>
            <person name="Andersson A.F."/>
        </authorList>
    </citation>
    <scope>NUCLEOTIDE SEQUENCE [LARGE SCALE GENOMIC DNA]</scope>
    <source>
        <strain evidence="3">BACL3 MAG-120531-bin86</strain>
    </source>
</reference>
<dbReference type="EMBL" id="LIDH01000126">
    <property type="protein sequence ID" value="KRP38520.1"/>
    <property type="molecule type" value="Genomic_DNA"/>
</dbReference>
<proteinExistence type="predicted"/>
<accession>A0A0R2XQW0</accession>
<dbReference type="GO" id="GO:0030246">
    <property type="term" value="F:carbohydrate binding"/>
    <property type="evidence" value="ECO:0007669"/>
    <property type="project" value="InterPro"/>
</dbReference>